<dbReference type="EMBL" id="SNYI01000001">
    <property type="protein sequence ID" value="TDQ33139.1"/>
    <property type="molecule type" value="Genomic_DNA"/>
</dbReference>
<evidence type="ECO:0000313" key="3">
    <source>
        <dbReference type="EMBL" id="TDQ33139.1"/>
    </source>
</evidence>
<keyword evidence="1" id="KW-0472">Membrane</keyword>
<feature type="transmembrane region" description="Helical" evidence="1">
    <location>
        <begin position="84"/>
        <end position="108"/>
    </location>
</feature>
<feature type="transmembrane region" description="Helical" evidence="1">
    <location>
        <begin position="120"/>
        <end position="140"/>
    </location>
</feature>
<keyword evidence="3" id="KW-0808">Transferase</keyword>
<dbReference type="SUPFAM" id="SSF55874">
    <property type="entry name" value="ATPase domain of HSP90 chaperone/DNA topoisomerase II/histidine kinase"/>
    <property type="match status" value="1"/>
</dbReference>
<dbReference type="GO" id="GO:0016020">
    <property type="term" value="C:membrane"/>
    <property type="evidence" value="ECO:0007669"/>
    <property type="project" value="InterPro"/>
</dbReference>
<dbReference type="InterPro" id="IPR036890">
    <property type="entry name" value="HATPase_C_sf"/>
</dbReference>
<keyword evidence="3" id="KW-0418">Kinase</keyword>
<dbReference type="AlphaFoldDB" id="A0A4R6TTA0"/>
<organism evidence="3 4">
    <name type="scientific">Zeaxanthinibacter enoshimensis</name>
    <dbReference type="NCBI Taxonomy" id="392009"/>
    <lineage>
        <taxon>Bacteria</taxon>
        <taxon>Pseudomonadati</taxon>
        <taxon>Bacteroidota</taxon>
        <taxon>Flavobacteriia</taxon>
        <taxon>Flavobacteriales</taxon>
        <taxon>Flavobacteriaceae</taxon>
        <taxon>Zeaxanthinibacter</taxon>
    </lineage>
</organism>
<sequence length="344" mass="39018">MHWSKKEIILNLIFWLSTGWLILSGYSIQSQEIELINGVETTRVFRSQSLLLQLAVQLAISVFLFYGQLYNMVGLGRRAKGDRIIWVSLALLLLAFGMAHLAGFLSLSGNRLPLPGNIRFGIPVFYMAAATAYGAAKAWWRSEQRRKELELDKRKAELELLRNQLQPHFLFNALNNLLALVDQDRDPKLALAFEKLSSLLRYVIHVPESGTRPVQDELDFIRNYAALQCMRFEEGEVNINWETSGDCDSLTLEPGLLLPLVENAFKYGTAPEEQSTIKITCSCWKERSFNFTISNPVHPGISVEGTGKGLQATRQRLDLLYPGKHELQIVKNEQFTVRLTIHGI</sequence>
<evidence type="ECO:0000256" key="1">
    <source>
        <dbReference type="SAM" id="Phobius"/>
    </source>
</evidence>
<reference evidence="3 4" key="1">
    <citation type="submission" date="2019-03" db="EMBL/GenBank/DDBJ databases">
        <title>Genomic Encyclopedia of Archaeal and Bacterial Type Strains, Phase II (KMG-II): from individual species to whole genera.</title>
        <authorList>
            <person name="Goeker M."/>
        </authorList>
    </citation>
    <scope>NUCLEOTIDE SEQUENCE [LARGE SCALE GENOMIC DNA]</scope>
    <source>
        <strain evidence="3 4">DSM 18435</strain>
    </source>
</reference>
<comment type="caution">
    <text evidence="3">The sequence shown here is derived from an EMBL/GenBank/DDBJ whole genome shotgun (WGS) entry which is preliminary data.</text>
</comment>
<proteinExistence type="predicted"/>
<evidence type="ECO:0000313" key="4">
    <source>
        <dbReference type="Proteomes" id="UP000295468"/>
    </source>
</evidence>
<keyword evidence="1" id="KW-0812">Transmembrane</keyword>
<feature type="transmembrane region" description="Helical" evidence="1">
    <location>
        <begin position="50"/>
        <end position="72"/>
    </location>
</feature>
<dbReference type="GO" id="GO:0000155">
    <property type="term" value="F:phosphorelay sensor kinase activity"/>
    <property type="evidence" value="ECO:0007669"/>
    <property type="project" value="InterPro"/>
</dbReference>
<evidence type="ECO:0000259" key="2">
    <source>
        <dbReference type="Pfam" id="PF06580"/>
    </source>
</evidence>
<dbReference type="Proteomes" id="UP000295468">
    <property type="component" value="Unassembled WGS sequence"/>
</dbReference>
<keyword evidence="1" id="KW-1133">Transmembrane helix</keyword>
<feature type="domain" description="Signal transduction histidine kinase internal region" evidence="2">
    <location>
        <begin position="156"/>
        <end position="234"/>
    </location>
</feature>
<dbReference type="RefSeq" id="WP_166636669.1">
    <property type="nucleotide sequence ID" value="NZ_SNYI01000001.1"/>
</dbReference>
<dbReference type="InterPro" id="IPR010559">
    <property type="entry name" value="Sig_transdc_His_kin_internal"/>
</dbReference>
<dbReference type="InterPro" id="IPR050640">
    <property type="entry name" value="Bact_2-comp_sensor_kinase"/>
</dbReference>
<feature type="transmembrane region" description="Helical" evidence="1">
    <location>
        <begin position="12"/>
        <end position="30"/>
    </location>
</feature>
<dbReference type="Pfam" id="PF06580">
    <property type="entry name" value="His_kinase"/>
    <property type="match status" value="1"/>
</dbReference>
<dbReference type="PANTHER" id="PTHR34220">
    <property type="entry name" value="SENSOR HISTIDINE KINASE YPDA"/>
    <property type="match status" value="1"/>
</dbReference>
<dbReference type="PANTHER" id="PTHR34220:SF7">
    <property type="entry name" value="SENSOR HISTIDINE KINASE YPDA"/>
    <property type="match status" value="1"/>
</dbReference>
<name>A0A4R6TTA0_9FLAO</name>
<keyword evidence="4" id="KW-1185">Reference proteome</keyword>
<gene>
    <name evidence="3" type="ORF">CLV82_0977</name>
</gene>
<accession>A0A4R6TTA0</accession>
<protein>
    <submittedName>
        <fullName evidence="3">Histidine kinase</fullName>
    </submittedName>
</protein>